<keyword evidence="12 14" id="KW-0472">Membrane</keyword>
<keyword evidence="9" id="KW-0560">Oxidoreductase</keyword>
<keyword evidence="6 14" id="KW-0812">Transmembrane</keyword>
<evidence type="ECO:0000256" key="12">
    <source>
        <dbReference type="ARBA" id="ARBA00023136"/>
    </source>
</evidence>
<dbReference type="InterPro" id="IPR036396">
    <property type="entry name" value="Cyt_P450_sf"/>
</dbReference>
<dbReference type="PRINTS" id="PR00463">
    <property type="entry name" value="EP450I"/>
</dbReference>
<dbReference type="AlphaFoldDB" id="A0AA38P9N0"/>
<feature type="transmembrane region" description="Helical" evidence="14">
    <location>
        <begin position="7"/>
        <end position="28"/>
    </location>
</feature>
<sequence>MHPILRITLSIFGTLGSYGLFLLARYLYRETTSPLNKLPGPPNPSWIHGNSKELQDDELDVTQTKWVEEYGPTLVFRWFLRKRLYTQDTKALNHILMSSYNYQKPEALRKWHLRNVVGSGLLVQEEDEHRLQRKVMNPAFGIAQIREMTDIFVDESIHLRDIWASQVGPANSPVRVEIRSWLSRMTLDVIGRAGFNYRCNALDSTEPDELTKAFSIICEMSNRLTFWDILQAVVPVLRLFPSTSNSAKKEAQAAMKRIGRDLLWQTKEYLSATGEKADGRRAKDLLSLLVRSNMSKDIPEQQRMTDEDVIAQVSTFLVAGHETTSTTLTWALFAMTQKKEIQIKLRKELLQGDIACTPFAGIPRVAMKDDFIPLSTAYTDRNGKVHNGIQVRKGDTISVPVLAVNRSKELWGEDARDFKPERWLIPGGIPTAVSTIPGVWGNVLSFLGGAHACIGYRFSLVEMKALLFVLIRTFEFDLAVPAEEVVSKSSILHRPQLKSEPEKGSQLPLWMKLYVPL</sequence>
<evidence type="ECO:0000256" key="9">
    <source>
        <dbReference type="ARBA" id="ARBA00023002"/>
    </source>
</evidence>
<comment type="similarity">
    <text evidence="4">Belongs to the cytochrome P450 family.</text>
</comment>
<evidence type="ECO:0000256" key="13">
    <source>
        <dbReference type="PIRSR" id="PIRSR602401-1"/>
    </source>
</evidence>
<dbReference type="GO" id="GO:0016705">
    <property type="term" value="F:oxidoreductase activity, acting on paired donors, with incorporation or reduction of molecular oxygen"/>
    <property type="evidence" value="ECO:0007669"/>
    <property type="project" value="InterPro"/>
</dbReference>
<evidence type="ECO:0000256" key="4">
    <source>
        <dbReference type="ARBA" id="ARBA00010617"/>
    </source>
</evidence>
<proteinExistence type="inferred from homology"/>
<dbReference type="PRINTS" id="PR00385">
    <property type="entry name" value="P450"/>
</dbReference>
<keyword evidence="10 13" id="KW-0408">Iron</keyword>
<evidence type="ECO:0000256" key="2">
    <source>
        <dbReference type="ARBA" id="ARBA00004370"/>
    </source>
</evidence>
<dbReference type="GO" id="GO:0004497">
    <property type="term" value="F:monooxygenase activity"/>
    <property type="evidence" value="ECO:0007669"/>
    <property type="project" value="UniProtKB-KW"/>
</dbReference>
<keyword evidence="16" id="KW-1185">Reference proteome</keyword>
<keyword evidence="11" id="KW-0503">Monooxygenase</keyword>
<dbReference type="InterPro" id="IPR002401">
    <property type="entry name" value="Cyt_P450_E_grp-I"/>
</dbReference>
<dbReference type="GO" id="GO:0005506">
    <property type="term" value="F:iron ion binding"/>
    <property type="evidence" value="ECO:0007669"/>
    <property type="project" value="InterPro"/>
</dbReference>
<dbReference type="PANTHER" id="PTHR24305">
    <property type="entry name" value="CYTOCHROME P450"/>
    <property type="match status" value="1"/>
</dbReference>
<keyword evidence="8 14" id="KW-1133">Transmembrane helix</keyword>
<reference evidence="15" key="1">
    <citation type="submission" date="2022-08" db="EMBL/GenBank/DDBJ databases">
        <authorList>
            <consortium name="DOE Joint Genome Institute"/>
            <person name="Min B."/>
            <person name="Riley R."/>
            <person name="Sierra-Patev S."/>
            <person name="Naranjo-Ortiz M."/>
            <person name="Looney B."/>
            <person name="Konkel Z."/>
            <person name="Slot J.C."/>
            <person name="Sakamoto Y."/>
            <person name="Steenwyk J.L."/>
            <person name="Rokas A."/>
            <person name="Carro J."/>
            <person name="Camarero S."/>
            <person name="Ferreira P."/>
            <person name="Molpeceres G."/>
            <person name="Ruiz-Duenas F.J."/>
            <person name="Serrano A."/>
            <person name="Henrissat B."/>
            <person name="Drula E."/>
            <person name="Hughes K.W."/>
            <person name="Mata J.L."/>
            <person name="Ishikawa N.K."/>
            <person name="Vargas-Isla R."/>
            <person name="Ushijima S."/>
            <person name="Smith C.A."/>
            <person name="Ahrendt S."/>
            <person name="Andreopoulos W."/>
            <person name="He G."/>
            <person name="Labutti K."/>
            <person name="Lipzen A."/>
            <person name="Ng V."/>
            <person name="Sandor L."/>
            <person name="Barry K."/>
            <person name="Martinez A.T."/>
            <person name="Xiao Y."/>
            <person name="Gibbons J.G."/>
            <person name="Terashima K."/>
            <person name="Hibbett D.S."/>
            <person name="Grigoriev I.V."/>
        </authorList>
    </citation>
    <scope>NUCLEOTIDE SEQUENCE</scope>
    <source>
        <strain evidence="15">TFB9207</strain>
    </source>
</reference>
<protein>
    <submittedName>
        <fullName evidence="15">Cytochrome P450</fullName>
    </submittedName>
</protein>
<name>A0AA38P9N0_9AGAR</name>
<evidence type="ECO:0000256" key="1">
    <source>
        <dbReference type="ARBA" id="ARBA00001971"/>
    </source>
</evidence>
<evidence type="ECO:0000313" key="15">
    <source>
        <dbReference type="EMBL" id="KAJ3838898.1"/>
    </source>
</evidence>
<comment type="pathway">
    <text evidence="3">Secondary metabolite biosynthesis; terpenoid biosynthesis.</text>
</comment>
<evidence type="ECO:0000256" key="6">
    <source>
        <dbReference type="ARBA" id="ARBA00022692"/>
    </source>
</evidence>
<keyword evidence="5 13" id="KW-0349">Heme</keyword>
<comment type="cofactor">
    <cofactor evidence="1 13">
        <name>heme</name>
        <dbReference type="ChEBI" id="CHEBI:30413"/>
    </cofactor>
</comment>
<dbReference type="Pfam" id="PF00067">
    <property type="entry name" value="p450"/>
    <property type="match status" value="2"/>
</dbReference>
<dbReference type="GO" id="GO:0020037">
    <property type="term" value="F:heme binding"/>
    <property type="evidence" value="ECO:0007669"/>
    <property type="project" value="InterPro"/>
</dbReference>
<dbReference type="GO" id="GO:0016020">
    <property type="term" value="C:membrane"/>
    <property type="evidence" value="ECO:0007669"/>
    <property type="project" value="UniProtKB-SubCell"/>
</dbReference>
<evidence type="ECO:0000256" key="11">
    <source>
        <dbReference type="ARBA" id="ARBA00023033"/>
    </source>
</evidence>
<evidence type="ECO:0000256" key="10">
    <source>
        <dbReference type="ARBA" id="ARBA00023004"/>
    </source>
</evidence>
<dbReference type="Proteomes" id="UP001163846">
    <property type="component" value="Unassembled WGS sequence"/>
</dbReference>
<comment type="caution">
    <text evidence="15">The sequence shown here is derived from an EMBL/GenBank/DDBJ whole genome shotgun (WGS) entry which is preliminary data.</text>
</comment>
<dbReference type="InterPro" id="IPR001128">
    <property type="entry name" value="Cyt_P450"/>
</dbReference>
<organism evidence="15 16">
    <name type="scientific">Lentinula raphanica</name>
    <dbReference type="NCBI Taxonomy" id="153919"/>
    <lineage>
        <taxon>Eukaryota</taxon>
        <taxon>Fungi</taxon>
        <taxon>Dikarya</taxon>
        <taxon>Basidiomycota</taxon>
        <taxon>Agaricomycotina</taxon>
        <taxon>Agaricomycetes</taxon>
        <taxon>Agaricomycetidae</taxon>
        <taxon>Agaricales</taxon>
        <taxon>Marasmiineae</taxon>
        <taxon>Omphalotaceae</taxon>
        <taxon>Lentinula</taxon>
    </lineage>
</organism>
<dbReference type="PANTHER" id="PTHR24305:SF166">
    <property type="entry name" value="CYTOCHROME P450 12A4, MITOCHONDRIAL-RELATED"/>
    <property type="match status" value="1"/>
</dbReference>
<gene>
    <name evidence="15" type="ORF">F5878DRAFT_724956</name>
</gene>
<comment type="subcellular location">
    <subcellularLocation>
        <location evidence="2">Membrane</location>
    </subcellularLocation>
</comment>
<evidence type="ECO:0000256" key="5">
    <source>
        <dbReference type="ARBA" id="ARBA00022617"/>
    </source>
</evidence>
<feature type="binding site" description="axial binding residue" evidence="13">
    <location>
        <position position="453"/>
    </location>
    <ligand>
        <name>heme</name>
        <dbReference type="ChEBI" id="CHEBI:30413"/>
    </ligand>
    <ligandPart>
        <name>Fe</name>
        <dbReference type="ChEBI" id="CHEBI:18248"/>
    </ligandPart>
</feature>
<evidence type="ECO:0000256" key="14">
    <source>
        <dbReference type="SAM" id="Phobius"/>
    </source>
</evidence>
<evidence type="ECO:0000256" key="7">
    <source>
        <dbReference type="ARBA" id="ARBA00022723"/>
    </source>
</evidence>
<accession>A0AA38P9N0</accession>
<dbReference type="EMBL" id="MU806158">
    <property type="protein sequence ID" value="KAJ3838898.1"/>
    <property type="molecule type" value="Genomic_DNA"/>
</dbReference>
<dbReference type="Gene3D" id="1.10.630.10">
    <property type="entry name" value="Cytochrome P450"/>
    <property type="match status" value="1"/>
</dbReference>
<evidence type="ECO:0000313" key="16">
    <source>
        <dbReference type="Proteomes" id="UP001163846"/>
    </source>
</evidence>
<evidence type="ECO:0000256" key="8">
    <source>
        <dbReference type="ARBA" id="ARBA00022989"/>
    </source>
</evidence>
<dbReference type="SUPFAM" id="SSF48264">
    <property type="entry name" value="Cytochrome P450"/>
    <property type="match status" value="1"/>
</dbReference>
<evidence type="ECO:0000256" key="3">
    <source>
        <dbReference type="ARBA" id="ARBA00004721"/>
    </source>
</evidence>
<keyword evidence="7 13" id="KW-0479">Metal-binding</keyword>
<dbReference type="InterPro" id="IPR050121">
    <property type="entry name" value="Cytochrome_P450_monoxygenase"/>
</dbReference>